<organism evidence="19 20">
    <name type="scientific">Angustibacter aerolatus</name>
    <dbReference type="NCBI Taxonomy" id="1162965"/>
    <lineage>
        <taxon>Bacteria</taxon>
        <taxon>Bacillati</taxon>
        <taxon>Actinomycetota</taxon>
        <taxon>Actinomycetes</taxon>
        <taxon>Kineosporiales</taxon>
        <taxon>Kineosporiaceae</taxon>
    </lineage>
</organism>
<dbReference type="InterPro" id="IPR001182">
    <property type="entry name" value="FtsW/RodA"/>
</dbReference>
<evidence type="ECO:0000256" key="6">
    <source>
        <dbReference type="ARBA" id="ARBA00022984"/>
    </source>
</evidence>
<keyword evidence="20" id="KW-1185">Reference proteome</keyword>
<evidence type="ECO:0000256" key="9">
    <source>
        <dbReference type="ARBA" id="ARBA00032370"/>
    </source>
</evidence>
<feature type="transmembrane region" description="Helical" evidence="18">
    <location>
        <begin position="28"/>
        <end position="61"/>
    </location>
</feature>
<dbReference type="Proteomes" id="UP001157017">
    <property type="component" value="Unassembled WGS sequence"/>
</dbReference>
<evidence type="ECO:0000256" key="7">
    <source>
        <dbReference type="ARBA" id="ARBA00022989"/>
    </source>
</evidence>
<evidence type="ECO:0000256" key="14">
    <source>
        <dbReference type="ARBA" id="ARBA00044770"/>
    </source>
</evidence>
<keyword evidence="8 18" id="KW-0472">Membrane</keyword>
<evidence type="ECO:0000256" key="18">
    <source>
        <dbReference type="SAM" id="Phobius"/>
    </source>
</evidence>
<dbReference type="PANTHER" id="PTHR30474:SF2">
    <property type="entry name" value="PEPTIDOGLYCAN GLYCOSYLTRANSFERASE FTSW-RELATED"/>
    <property type="match status" value="1"/>
</dbReference>
<comment type="subcellular location">
    <subcellularLocation>
        <location evidence="1">Membrane</location>
        <topology evidence="1">Multi-pass membrane protein</topology>
    </subcellularLocation>
</comment>
<reference evidence="20" key="1">
    <citation type="journal article" date="2019" name="Int. J. Syst. Evol. Microbiol.">
        <title>The Global Catalogue of Microorganisms (GCM) 10K type strain sequencing project: providing services to taxonomists for standard genome sequencing and annotation.</title>
        <authorList>
            <consortium name="The Broad Institute Genomics Platform"/>
            <consortium name="The Broad Institute Genome Sequencing Center for Infectious Disease"/>
            <person name="Wu L."/>
            <person name="Ma J."/>
        </authorList>
    </citation>
    <scope>NUCLEOTIDE SEQUENCE [LARGE SCALE GENOMIC DNA]</scope>
    <source>
        <strain evidence="20">NBRC 108730</strain>
    </source>
</reference>
<evidence type="ECO:0000256" key="5">
    <source>
        <dbReference type="ARBA" id="ARBA00022960"/>
    </source>
</evidence>
<dbReference type="EMBL" id="BSUZ01000001">
    <property type="protein sequence ID" value="GMA85418.1"/>
    <property type="molecule type" value="Genomic_DNA"/>
</dbReference>
<evidence type="ECO:0000256" key="1">
    <source>
        <dbReference type="ARBA" id="ARBA00004141"/>
    </source>
</evidence>
<evidence type="ECO:0000313" key="19">
    <source>
        <dbReference type="EMBL" id="GMA85418.1"/>
    </source>
</evidence>
<evidence type="ECO:0000313" key="20">
    <source>
        <dbReference type="Proteomes" id="UP001157017"/>
    </source>
</evidence>
<comment type="similarity">
    <text evidence="11">Belongs to the SEDS family. FtsW subfamily.</text>
</comment>
<evidence type="ECO:0000256" key="4">
    <source>
        <dbReference type="ARBA" id="ARBA00022692"/>
    </source>
</evidence>
<dbReference type="PANTHER" id="PTHR30474">
    <property type="entry name" value="CELL CYCLE PROTEIN"/>
    <property type="match status" value="1"/>
</dbReference>
<feature type="region of interest" description="Disordered" evidence="17">
    <location>
        <begin position="152"/>
        <end position="184"/>
    </location>
</feature>
<evidence type="ECO:0000256" key="12">
    <source>
        <dbReference type="ARBA" id="ARBA00041185"/>
    </source>
</evidence>
<evidence type="ECO:0000256" key="8">
    <source>
        <dbReference type="ARBA" id="ARBA00023136"/>
    </source>
</evidence>
<keyword evidence="4 18" id="KW-0812">Transmembrane</keyword>
<comment type="function">
    <text evidence="16">Peptidoglycan polymerase that is essential for cell division.</text>
</comment>
<keyword evidence="5" id="KW-0133">Cell shape</keyword>
<gene>
    <name evidence="19" type="ORF">GCM10025868_06680</name>
</gene>
<evidence type="ECO:0000256" key="17">
    <source>
        <dbReference type="SAM" id="MobiDB-lite"/>
    </source>
</evidence>
<proteinExistence type="inferred from homology"/>
<evidence type="ECO:0000256" key="15">
    <source>
        <dbReference type="ARBA" id="ARBA00049902"/>
    </source>
</evidence>
<keyword evidence="6" id="KW-0573">Peptidoglycan synthesis</keyword>
<evidence type="ECO:0000256" key="3">
    <source>
        <dbReference type="ARBA" id="ARBA00022679"/>
    </source>
</evidence>
<comment type="caution">
    <text evidence="19">The sequence shown here is derived from an EMBL/GenBank/DDBJ whole genome shotgun (WGS) entry which is preliminary data.</text>
</comment>
<sequence length="261" mass="27578">MPLLFPVGALALGLVLLGHDLGTTLILLMVLAALLFAAGAPARMFVTAGLASAALVAVFVVTSENRMARLGTWLHCTDSLGACMQPIHGKYALADGGFWGVGLGASREKWSWLPEAHNDFIFAIIGEEPRPARHAGGARAVPRARVRLLPHGDPHLRPVRAHRHRRGDGLAARADAGQRGCRDRHAAGDRRAAAAGVERGSALIVTLVLLGMLMSFARHEPGCRDVLAARPGLVRRGLAVVPGARRRVAGRTARSGRTVAS</sequence>
<evidence type="ECO:0000256" key="10">
    <source>
        <dbReference type="ARBA" id="ARBA00033270"/>
    </source>
</evidence>
<name>A0ABQ6JB67_9ACTN</name>
<evidence type="ECO:0000256" key="11">
    <source>
        <dbReference type="ARBA" id="ARBA00038053"/>
    </source>
</evidence>
<evidence type="ECO:0000256" key="2">
    <source>
        <dbReference type="ARBA" id="ARBA00022676"/>
    </source>
</evidence>
<evidence type="ECO:0000256" key="13">
    <source>
        <dbReference type="ARBA" id="ARBA00041418"/>
    </source>
</evidence>
<protein>
    <recommendedName>
        <fullName evidence="12">Probable peptidoglycan glycosyltransferase FtsW</fullName>
        <ecNumber evidence="14">2.4.99.28</ecNumber>
    </recommendedName>
    <alternativeName>
        <fullName evidence="13">Cell division protein FtsW</fullName>
    </alternativeName>
    <alternativeName>
        <fullName evidence="10">Cell wall polymerase</fullName>
    </alternativeName>
    <alternativeName>
        <fullName evidence="9">Peptidoglycan polymerase</fullName>
    </alternativeName>
</protein>
<comment type="catalytic activity">
    <reaction evidence="15">
        <text>[GlcNAc-(1-&gt;4)-Mur2Ac(oyl-L-Ala-gamma-D-Glu-L-Lys-D-Ala-D-Ala)](n)-di-trans,octa-cis-undecaprenyl diphosphate + beta-D-GlcNAc-(1-&gt;4)-Mur2Ac(oyl-L-Ala-gamma-D-Glu-L-Lys-D-Ala-D-Ala)-di-trans,octa-cis-undecaprenyl diphosphate = [GlcNAc-(1-&gt;4)-Mur2Ac(oyl-L-Ala-gamma-D-Glu-L-Lys-D-Ala-D-Ala)](n+1)-di-trans,octa-cis-undecaprenyl diphosphate + di-trans,octa-cis-undecaprenyl diphosphate + H(+)</text>
        <dbReference type="Rhea" id="RHEA:23708"/>
        <dbReference type="Rhea" id="RHEA-COMP:9602"/>
        <dbReference type="Rhea" id="RHEA-COMP:9603"/>
        <dbReference type="ChEBI" id="CHEBI:15378"/>
        <dbReference type="ChEBI" id="CHEBI:58405"/>
        <dbReference type="ChEBI" id="CHEBI:60033"/>
        <dbReference type="ChEBI" id="CHEBI:78435"/>
        <dbReference type="EC" id="2.4.99.28"/>
    </reaction>
</comment>
<evidence type="ECO:0000256" key="16">
    <source>
        <dbReference type="ARBA" id="ARBA00049966"/>
    </source>
</evidence>
<keyword evidence="2" id="KW-0328">Glycosyltransferase</keyword>
<accession>A0ABQ6JB67</accession>
<keyword evidence="3" id="KW-0808">Transferase</keyword>
<dbReference type="Pfam" id="PF01098">
    <property type="entry name" value="FTSW_RODA_SPOVE"/>
    <property type="match status" value="1"/>
</dbReference>
<feature type="compositionally biased region" description="Basic residues" evidence="17">
    <location>
        <begin position="157"/>
        <end position="166"/>
    </location>
</feature>
<feature type="compositionally biased region" description="Low complexity" evidence="17">
    <location>
        <begin position="169"/>
        <end position="179"/>
    </location>
</feature>
<keyword evidence="7 18" id="KW-1133">Transmembrane helix</keyword>
<dbReference type="EC" id="2.4.99.28" evidence="14"/>